<reference evidence="2 3" key="1">
    <citation type="submission" date="2024-01" db="EMBL/GenBank/DDBJ databases">
        <title>A telomere-to-telomere, gap-free genome of sweet tea (Lithocarpus litseifolius).</title>
        <authorList>
            <person name="Zhou J."/>
        </authorList>
    </citation>
    <scope>NUCLEOTIDE SEQUENCE [LARGE SCALE GENOMIC DNA]</scope>
    <source>
        <strain evidence="2">Zhou-2022a</strain>
        <tissue evidence="2">Leaf</tissue>
    </source>
</reference>
<evidence type="ECO:0000256" key="1">
    <source>
        <dbReference type="SAM" id="MobiDB-lite"/>
    </source>
</evidence>
<organism evidence="2 3">
    <name type="scientific">Lithocarpus litseifolius</name>
    <dbReference type="NCBI Taxonomy" id="425828"/>
    <lineage>
        <taxon>Eukaryota</taxon>
        <taxon>Viridiplantae</taxon>
        <taxon>Streptophyta</taxon>
        <taxon>Embryophyta</taxon>
        <taxon>Tracheophyta</taxon>
        <taxon>Spermatophyta</taxon>
        <taxon>Magnoliopsida</taxon>
        <taxon>eudicotyledons</taxon>
        <taxon>Gunneridae</taxon>
        <taxon>Pentapetalae</taxon>
        <taxon>rosids</taxon>
        <taxon>fabids</taxon>
        <taxon>Fagales</taxon>
        <taxon>Fagaceae</taxon>
        <taxon>Lithocarpus</taxon>
    </lineage>
</organism>
<evidence type="ECO:0000313" key="2">
    <source>
        <dbReference type="EMBL" id="KAK9989196.1"/>
    </source>
</evidence>
<dbReference type="PANTHER" id="PTHR38530">
    <property type="entry name" value="OS06G0468300 PROTEIN"/>
    <property type="match status" value="1"/>
</dbReference>
<sequence length="521" mass="57778">MKKPSQPPKIKDKNESLLPKNEKKPLSSSSSTSSSSSSISPNPNPNPNDTVPVPKKITRDLPNVSECHACGLRTDTANPNPRRQRLQTLRSEWRIVLLCNKCFLRVNSSHICSYCFLQADHSSFRCRLCNRRVHSHCFHNNRHVAPWSYASSDEFSVCVDCWVPKPIALSRSRSRSQSQSQNFKGNSDESSRVLPDLNSLKSLQDAANDASSVAKNKIEAAVKAREEAVRKALVARKAVELANSALDLVASDANNKEEDGVFIDDVELAFRLHRVMNSSPRISSNFCSLNTSCLAIIPRSAASGNPSVCGKLQLCSDNKLCENPDKSVSEPSVCVRPSDGDGNSSTDVDVDTRIIRENSNGDDNTMDSANLSSGNECKPTTTTVPKDRYRFKYCRFKPATVPKDRYQIKYCRCKPATVPKDRYRFKYCRCKPARPKDRYQVKYCRRNFRLKTLVDGKQPKFSCDGFRLVNEGSASTPATGLVTTCSNESNTISNATLQCCAVPLLASACASDSFQDQSSRQ</sequence>
<comment type="caution">
    <text evidence="2">The sequence shown here is derived from an EMBL/GenBank/DDBJ whole genome shotgun (WGS) entry which is preliminary data.</text>
</comment>
<feature type="region of interest" description="Disordered" evidence="1">
    <location>
        <begin position="357"/>
        <end position="381"/>
    </location>
</feature>
<evidence type="ECO:0000313" key="3">
    <source>
        <dbReference type="Proteomes" id="UP001459277"/>
    </source>
</evidence>
<keyword evidence="3" id="KW-1185">Reference proteome</keyword>
<feature type="compositionally biased region" description="Low complexity" evidence="1">
    <location>
        <begin position="26"/>
        <end position="41"/>
    </location>
</feature>
<feature type="region of interest" description="Disordered" evidence="1">
    <location>
        <begin position="173"/>
        <end position="193"/>
    </location>
</feature>
<dbReference type="AlphaFoldDB" id="A0AAW2BTM0"/>
<gene>
    <name evidence="2" type="ORF">SO802_029435</name>
</gene>
<proteinExistence type="predicted"/>
<feature type="region of interest" description="Disordered" evidence="1">
    <location>
        <begin position="1"/>
        <end position="56"/>
    </location>
</feature>
<name>A0AAW2BTM0_9ROSI</name>
<feature type="compositionally biased region" description="Basic and acidic residues" evidence="1">
    <location>
        <begin position="9"/>
        <end position="25"/>
    </location>
</feature>
<accession>A0AAW2BTM0</accession>
<protein>
    <submittedName>
        <fullName evidence="2">Uncharacterized protein</fullName>
    </submittedName>
</protein>
<dbReference type="EMBL" id="JAZDWU010000010">
    <property type="protein sequence ID" value="KAK9989196.1"/>
    <property type="molecule type" value="Genomic_DNA"/>
</dbReference>
<dbReference type="Proteomes" id="UP001459277">
    <property type="component" value="Unassembled WGS sequence"/>
</dbReference>